<dbReference type="RefSeq" id="WP_186842808.1">
    <property type="nucleotide sequence ID" value="NZ_WJBC01000016.1"/>
</dbReference>
<gene>
    <name evidence="6" type="primary">ybaK</name>
    <name evidence="6" type="ORF">GH808_10825</name>
</gene>
<accession>A0ABR6WWN8</accession>
<evidence type="ECO:0000256" key="3">
    <source>
        <dbReference type="ARBA" id="ARBA00023239"/>
    </source>
</evidence>
<evidence type="ECO:0000256" key="2">
    <source>
        <dbReference type="ARBA" id="ARBA00022917"/>
    </source>
</evidence>
<dbReference type="PANTHER" id="PTHR30411">
    <property type="entry name" value="CYTOPLASMIC PROTEIN"/>
    <property type="match status" value="1"/>
</dbReference>
<reference evidence="6 7" key="1">
    <citation type="journal article" date="2020" name="mSystems">
        <title>Defining Genomic and Predicted Metabolic Features of the Acetobacterium Genus.</title>
        <authorList>
            <person name="Ross D.E."/>
            <person name="Marshall C.W."/>
            <person name="Gulliver D."/>
            <person name="May H.D."/>
            <person name="Norman R.S."/>
        </authorList>
    </citation>
    <scope>NUCLEOTIDE SEQUENCE [LARGE SCALE GENOMIC DNA]</scope>
    <source>
        <strain evidence="6 7">DSM 8238</strain>
    </source>
</reference>
<organism evidence="6 7">
    <name type="scientific">Acetobacterium fimetarium</name>
    <dbReference type="NCBI Taxonomy" id="52691"/>
    <lineage>
        <taxon>Bacteria</taxon>
        <taxon>Bacillati</taxon>
        <taxon>Bacillota</taxon>
        <taxon>Clostridia</taxon>
        <taxon>Eubacteriales</taxon>
        <taxon>Eubacteriaceae</taxon>
        <taxon>Acetobacterium</taxon>
    </lineage>
</organism>
<keyword evidence="3 4" id="KW-0456">Lyase</keyword>
<evidence type="ECO:0000256" key="4">
    <source>
        <dbReference type="PIRNR" id="PIRNR006181"/>
    </source>
</evidence>
<dbReference type="PANTHER" id="PTHR30411:SF0">
    <property type="entry name" value="CYS-TRNA(PRO)_CYS-TRNA(CYS) DEACYLASE YBAK"/>
    <property type="match status" value="1"/>
</dbReference>
<dbReference type="InterPro" id="IPR004369">
    <property type="entry name" value="Prolyl-tRNA_editing_YbaK/EbsC"/>
</dbReference>
<dbReference type="Proteomes" id="UP000603234">
    <property type="component" value="Unassembled WGS sequence"/>
</dbReference>
<dbReference type="InterPro" id="IPR036754">
    <property type="entry name" value="YbaK/aa-tRNA-synt-asso_dom_sf"/>
</dbReference>
<evidence type="ECO:0000313" key="7">
    <source>
        <dbReference type="Proteomes" id="UP000603234"/>
    </source>
</evidence>
<dbReference type="EMBL" id="WJBC01000016">
    <property type="protein sequence ID" value="MBC3804923.1"/>
    <property type="molecule type" value="Genomic_DNA"/>
</dbReference>
<proteinExistence type="inferred from homology"/>
<keyword evidence="2 4" id="KW-0648">Protein biosynthesis</keyword>
<dbReference type="NCBIfam" id="TIGR00011">
    <property type="entry name" value="YbaK_EbsC"/>
    <property type="match status" value="1"/>
</dbReference>
<dbReference type="EC" id="4.2.-.-" evidence="4"/>
<comment type="similarity">
    <text evidence="1 4">Belongs to the prolyl-tRNA editing family. YbaK/EbsC subfamily.</text>
</comment>
<name>A0ABR6WWN8_9FIRM</name>
<evidence type="ECO:0000313" key="6">
    <source>
        <dbReference type="EMBL" id="MBC3804923.1"/>
    </source>
</evidence>
<dbReference type="InterPro" id="IPR007214">
    <property type="entry name" value="YbaK/aa-tRNA-synth-assoc-dom"/>
</dbReference>
<dbReference type="Pfam" id="PF04073">
    <property type="entry name" value="tRNA_edit"/>
    <property type="match status" value="1"/>
</dbReference>
<feature type="domain" description="YbaK/aminoacyl-tRNA synthetase-associated" evidence="5">
    <location>
        <begin position="37"/>
        <end position="149"/>
    </location>
</feature>
<protein>
    <recommendedName>
        <fullName evidence="4">Cys-tRNA(Pro)/Cys-tRNA(Cys) deacylase</fullName>
        <ecNumber evidence="4">4.2.-.-</ecNumber>
    </recommendedName>
</protein>
<comment type="caution">
    <text evidence="6">The sequence shown here is derived from an EMBL/GenBank/DDBJ whole genome shotgun (WGS) entry which is preliminary data.</text>
</comment>
<evidence type="ECO:0000259" key="5">
    <source>
        <dbReference type="Pfam" id="PF04073"/>
    </source>
</evidence>
<dbReference type="PIRSF" id="PIRSF006181">
    <property type="entry name" value="EbsC_YbaK"/>
    <property type="match status" value="1"/>
</dbReference>
<sequence>MAKQKEIKTNAMRILDKLKIDYEHQSYESDEFTDGRQTADKLKLPYELVYKTLVTVGKSNQYFVFVIPIDEELDMKKAAKAVGEKSVAMIHVKDLTSVTGYVRGGCTAIGMKKPYQTVVSDTAEEWEQIYVSGGKIGCQLKLRPDDLCRAAKAGYGDIIVK</sequence>
<dbReference type="Gene3D" id="3.90.960.10">
    <property type="entry name" value="YbaK/aminoacyl-tRNA synthetase-associated domain"/>
    <property type="match status" value="1"/>
</dbReference>
<dbReference type="SUPFAM" id="SSF55826">
    <property type="entry name" value="YbaK/ProRS associated domain"/>
    <property type="match status" value="1"/>
</dbReference>
<evidence type="ECO:0000256" key="1">
    <source>
        <dbReference type="ARBA" id="ARBA00009798"/>
    </source>
</evidence>
<dbReference type="CDD" id="cd00002">
    <property type="entry name" value="YbaK_deacylase"/>
    <property type="match status" value="1"/>
</dbReference>
<keyword evidence="7" id="KW-1185">Reference proteome</keyword>